<dbReference type="OrthoDB" id="6418699at2759"/>
<sequence length="205" mass="23108">MYVRTVINEKIINEPMSIPDCVDGSDEYFTFQEICNGVLSTSRFPTDNETNETGCNDCPDGRDEFSCNHTASIITYNLTQCRSDERYCARFNQTNMSINDCPLEDDEHLCSWTDNLNPCCSRAEFPCKNRCIPRNWQCNNKIDCLPGGEDEWLCDLAHTPVLHTTNYPDNTTYPAGITSDIDEGRPPTAPSLLSSDSVHKVDPSE</sequence>
<dbReference type="Proteomes" id="UP000681722">
    <property type="component" value="Unassembled WGS sequence"/>
</dbReference>
<evidence type="ECO:0000256" key="1">
    <source>
        <dbReference type="ARBA" id="ARBA00023157"/>
    </source>
</evidence>
<dbReference type="EMBL" id="CAJOBC010106891">
    <property type="protein sequence ID" value="CAF4505958.1"/>
    <property type="molecule type" value="Genomic_DNA"/>
</dbReference>
<dbReference type="Proteomes" id="UP000682733">
    <property type="component" value="Unassembled WGS sequence"/>
</dbReference>
<reference evidence="5" key="1">
    <citation type="submission" date="2021-02" db="EMBL/GenBank/DDBJ databases">
        <authorList>
            <person name="Nowell W R."/>
        </authorList>
    </citation>
    <scope>NUCLEOTIDE SEQUENCE</scope>
</reference>
<dbReference type="Gene3D" id="4.10.400.10">
    <property type="entry name" value="Low-density Lipoprotein Receptor"/>
    <property type="match status" value="1"/>
</dbReference>
<organism evidence="5 8">
    <name type="scientific">Didymodactylos carnosus</name>
    <dbReference type="NCBI Taxonomy" id="1234261"/>
    <lineage>
        <taxon>Eukaryota</taxon>
        <taxon>Metazoa</taxon>
        <taxon>Spiralia</taxon>
        <taxon>Gnathifera</taxon>
        <taxon>Rotifera</taxon>
        <taxon>Eurotatoria</taxon>
        <taxon>Bdelloidea</taxon>
        <taxon>Philodinida</taxon>
        <taxon>Philodinidae</taxon>
        <taxon>Didymodactylos</taxon>
    </lineage>
</organism>
<evidence type="ECO:0000313" key="7">
    <source>
        <dbReference type="EMBL" id="CAF4505958.1"/>
    </source>
</evidence>
<gene>
    <name evidence="5" type="ORF">GPM918_LOCUS43547</name>
    <name evidence="4" type="ORF">OVA965_LOCUS40548</name>
    <name evidence="7" type="ORF">SRO942_LOCUS45067</name>
    <name evidence="6" type="ORF">TMI583_LOCUS41995</name>
</gene>
<dbReference type="PROSITE" id="PS01209">
    <property type="entry name" value="LDLRA_1"/>
    <property type="match status" value="1"/>
</dbReference>
<proteinExistence type="predicted"/>
<evidence type="ECO:0000256" key="2">
    <source>
        <dbReference type="PROSITE-ProRule" id="PRU00124"/>
    </source>
</evidence>
<dbReference type="InterPro" id="IPR002172">
    <property type="entry name" value="LDrepeatLR_classA_rpt"/>
</dbReference>
<name>A0A816C7W3_9BILA</name>
<evidence type="ECO:0000313" key="4">
    <source>
        <dbReference type="EMBL" id="CAF1574184.1"/>
    </source>
</evidence>
<dbReference type="SMART" id="SM00192">
    <property type="entry name" value="LDLa"/>
    <property type="match status" value="1"/>
</dbReference>
<dbReference type="EMBL" id="CAJNOK010044368">
    <property type="protein sequence ID" value="CAF1574184.1"/>
    <property type="molecule type" value="Genomic_DNA"/>
</dbReference>
<dbReference type="InterPro" id="IPR023415">
    <property type="entry name" value="LDLR_class-A_CS"/>
</dbReference>
<dbReference type="EMBL" id="CAJOBA010067240">
    <property type="protein sequence ID" value="CAF4369970.1"/>
    <property type="molecule type" value="Genomic_DNA"/>
</dbReference>
<keyword evidence="8" id="KW-1185">Reference proteome</keyword>
<feature type="non-terminal residue" evidence="5">
    <location>
        <position position="1"/>
    </location>
</feature>
<protein>
    <submittedName>
        <fullName evidence="5">Uncharacterized protein</fullName>
    </submittedName>
</protein>
<evidence type="ECO:0000313" key="8">
    <source>
        <dbReference type="Proteomes" id="UP000663829"/>
    </source>
</evidence>
<comment type="caution">
    <text evidence="5">The sequence shown here is derived from an EMBL/GenBank/DDBJ whole genome shotgun (WGS) entry which is preliminary data.</text>
</comment>
<evidence type="ECO:0000313" key="6">
    <source>
        <dbReference type="EMBL" id="CAF4369970.1"/>
    </source>
</evidence>
<dbReference type="Proteomes" id="UP000663829">
    <property type="component" value="Unassembled WGS sequence"/>
</dbReference>
<feature type="region of interest" description="Disordered" evidence="3">
    <location>
        <begin position="168"/>
        <end position="205"/>
    </location>
</feature>
<dbReference type="Proteomes" id="UP000677228">
    <property type="component" value="Unassembled WGS sequence"/>
</dbReference>
<dbReference type="AlphaFoldDB" id="A0A816C7W3"/>
<dbReference type="SUPFAM" id="SSF57424">
    <property type="entry name" value="LDL receptor-like module"/>
    <property type="match status" value="1"/>
</dbReference>
<evidence type="ECO:0000313" key="5">
    <source>
        <dbReference type="EMBL" id="CAF1617956.1"/>
    </source>
</evidence>
<comment type="caution">
    <text evidence="2">Lacks conserved residue(s) required for the propagation of feature annotation.</text>
</comment>
<dbReference type="CDD" id="cd00112">
    <property type="entry name" value="LDLa"/>
    <property type="match status" value="1"/>
</dbReference>
<keyword evidence="1" id="KW-1015">Disulfide bond</keyword>
<dbReference type="PROSITE" id="PS50068">
    <property type="entry name" value="LDLRA_2"/>
    <property type="match status" value="1"/>
</dbReference>
<accession>A0A816C7W3</accession>
<evidence type="ECO:0000256" key="3">
    <source>
        <dbReference type="SAM" id="MobiDB-lite"/>
    </source>
</evidence>
<dbReference type="InterPro" id="IPR036055">
    <property type="entry name" value="LDL_receptor-like_sf"/>
</dbReference>
<dbReference type="EMBL" id="CAJNOQ010039863">
    <property type="protein sequence ID" value="CAF1617956.1"/>
    <property type="molecule type" value="Genomic_DNA"/>
</dbReference>